<keyword evidence="9" id="KW-1185">Reference proteome</keyword>
<name>A0A139SN18_9BACT</name>
<dbReference type="InterPro" id="IPR022415">
    <property type="entry name" value="ATP-guanido_PTrfase_AS"/>
</dbReference>
<comment type="similarity">
    <text evidence="5 6">Belongs to the ATP:guanido phosphotransferase family.</text>
</comment>
<keyword evidence="2 5" id="KW-0547">Nucleotide-binding</keyword>
<comment type="caution">
    <text evidence="8">The sequence shown here is derived from an EMBL/GenBank/DDBJ whole genome shotgun (WGS) entry which is preliminary data.</text>
</comment>
<sequence>MTLEGLLDSPSELAADASAGSVSIVLMTRIRLARNLAATPFPGWARDEQREEAYQACCAALTAIPLMKRGLSVSVAELTELEKQILVERHLISRELSEAKRGAGVVISADQALSVMVNEEDHLRIQVLRGGFQLKKAWSAINELDSALEDHLNYAFSETRGYLTACPTNLGTGMRASAMMHLPALVITGQMEKVVRAVNQLGMVVRGLFGEGSEASGSIFQISNQTTLGESESGILKRLGSVLETIVEHESNARQRLLEAQASNLFDKIGRAYGILHNSHLLNSAEAMNLLSLIRLGVDLGHFPEAERARVDRLFMETQPGHLQHTQKGEIEPMQRDLLRASLLRTEFANVSAPDFSRA</sequence>
<feature type="binding site" evidence="5">
    <location>
        <begin position="27"/>
        <end position="31"/>
    </location>
    <ligand>
        <name>ATP</name>
        <dbReference type="ChEBI" id="CHEBI:30616"/>
    </ligand>
</feature>
<dbReference type="Gene3D" id="3.30.590.10">
    <property type="entry name" value="Glutamine synthetase/guanido kinase, catalytic domain"/>
    <property type="match status" value="1"/>
</dbReference>
<dbReference type="GO" id="GO:0005524">
    <property type="term" value="F:ATP binding"/>
    <property type="evidence" value="ECO:0007669"/>
    <property type="project" value="UniProtKB-UniRule"/>
</dbReference>
<keyword evidence="4 5" id="KW-0067">ATP-binding</keyword>
<evidence type="ECO:0000256" key="6">
    <source>
        <dbReference type="RuleBase" id="RU000505"/>
    </source>
</evidence>
<evidence type="ECO:0000313" key="9">
    <source>
        <dbReference type="Proteomes" id="UP000070058"/>
    </source>
</evidence>
<evidence type="ECO:0000256" key="1">
    <source>
        <dbReference type="ARBA" id="ARBA00022679"/>
    </source>
</evidence>
<dbReference type="AlphaFoldDB" id="A0A139SN18"/>
<dbReference type="GO" id="GO:0004111">
    <property type="term" value="F:creatine kinase activity"/>
    <property type="evidence" value="ECO:0007669"/>
    <property type="project" value="InterPro"/>
</dbReference>
<feature type="binding site" evidence="5">
    <location>
        <position position="124"/>
    </location>
    <ligand>
        <name>ATP</name>
        <dbReference type="ChEBI" id="CHEBI:30616"/>
    </ligand>
</feature>
<dbReference type="NCBIfam" id="NF002194">
    <property type="entry name" value="PRK01059.1-4"/>
    <property type="match status" value="1"/>
</dbReference>
<dbReference type="Pfam" id="PF00217">
    <property type="entry name" value="ATP-gua_Ptrans"/>
    <property type="match status" value="1"/>
</dbReference>
<dbReference type="InterPro" id="IPR022414">
    <property type="entry name" value="ATP-guanido_PTrfase_cat"/>
</dbReference>
<feature type="binding site" evidence="5">
    <location>
        <position position="90"/>
    </location>
    <ligand>
        <name>ATP</name>
        <dbReference type="ChEBI" id="CHEBI:30616"/>
    </ligand>
</feature>
<dbReference type="PROSITE" id="PS51510">
    <property type="entry name" value="PHOSPHAGEN_KINASE_C"/>
    <property type="match status" value="1"/>
</dbReference>
<dbReference type="GO" id="GO:0046314">
    <property type="term" value="P:phosphocreatine biosynthetic process"/>
    <property type="evidence" value="ECO:0007669"/>
    <property type="project" value="InterPro"/>
</dbReference>
<dbReference type="InterPro" id="IPR000749">
    <property type="entry name" value="ATP-guanido_PTrfase"/>
</dbReference>
<evidence type="ECO:0000256" key="2">
    <source>
        <dbReference type="ARBA" id="ARBA00022741"/>
    </source>
</evidence>
<dbReference type="InterPro" id="IPR014746">
    <property type="entry name" value="Gln_synth/guanido_kin_cat_dom"/>
</dbReference>
<dbReference type="SUPFAM" id="SSF55931">
    <property type="entry name" value="Glutamine synthetase/guanido kinase"/>
    <property type="match status" value="1"/>
</dbReference>
<dbReference type="PROSITE" id="PS00112">
    <property type="entry name" value="PHOSPHAGEN_KINASE"/>
    <property type="match status" value="1"/>
</dbReference>
<dbReference type="Proteomes" id="UP000070058">
    <property type="component" value="Unassembled WGS sequence"/>
</dbReference>
<feature type="binding site" evidence="5">
    <location>
        <begin position="175"/>
        <end position="179"/>
    </location>
    <ligand>
        <name>ATP</name>
        <dbReference type="ChEBI" id="CHEBI:30616"/>
    </ligand>
</feature>
<dbReference type="STRING" id="1548207.AXK11_04800"/>
<feature type="domain" description="Phosphagen kinase C-terminal" evidence="7">
    <location>
        <begin position="24"/>
        <end position="253"/>
    </location>
</feature>
<reference evidence="9" key="1">
    <citation type="submission" date="2016-02" db="EMBL/GenBank/DDBJ databases">
        <authorList>
            <person name="Sanders J.G."/>
            <person name="Lin J.Y."/>
            <person name="Wertz J.T."/>
            <person name="Russell J.A."/>
            <person name="Moreau C.S."/>
            <person name="Powell S."/>
        </authorList>
    </citation>
    <scope>NUCLEOTIDE SEQUENCE [LARGE SCALE GENOMIC DNA]</scope>
    <source>
        <strain evidence="9">CAG34</strain>
    </source>
</reference>
<evidence type="ECO:0000256" key="4">
    <source>
        <dbReference type="ARBA" id="ARBA00022840"/>
    </source>
</evidence>
<dbReference type="GO" id="GO:0005615">
    <property type="term" value="C:extracellular space"/>
    <property type="evidence" value="ECO:0007669"/>
    <property type="project" value="TreeGrafter"/>
</dbReference>
<accession>A0A139SN18</accession>
<dbReference type="OrthoDB" id="9791353at2"/>
<protein>
    <submittedName>
        <fullName evidence="8">ATP--guanido phosphotransferase</fullName>
    </submittedName>
</protein>
<feature type="binding site" evidence="5">
    <location>
        <begin position="206"/>
        <end position="211"/>
    </location>
    <ligand>
        <name>ATP</name>
        <dbReference type="ChEBI" id="CHEBI:30616"/>
    </ligand>
</feature>
<dbReference type="PANTHER" id="PTHR11547:SF38">
    <property type="entry name" value="ARGININE KINASE 1-RELATED"/>
    <property type="match status" value="1"/>
</dbReference>
<evidence type="ECO:0000256" key="5">
    <source>
        <dbReference type="PROSITE-ProRule" id="PRU00843"/>
    </source>
</evidence>
<evidence type="ECO:0000259" key="7">
    <source>
        <dbReference type="PROSITE" id="PS51510"/>
    </source>
</evidence>
<evidence type="ECO:0000313" key="8">
    <source>
        <dbReference type="EMBL" id="KXU36006.1"/>
    </source>
</evidence>
<organism evidence="8 9">
    <name type="scientific">Cephaloticoccus primus</name>
    <dbReference type="NCBI Taxonomy" id="1548207"/>
    <lineage>
        <taxon>Bacteria</taxon>
        <taxon>Pseudomonadati</taxon>
        <taxon>Verrucomicrobiota</taxon>
        <taxon>Opitutia</taxon>
        <taxon>Opitutales</taxon>
        <taxon>Opitutaceae</taxon>
        <taxon>Cephaloticoccus</taxon>
    </lineage>
</organism>
<keyword evidence="3 5" id="KW-0418">Kinase</keyword>
<evidence type="ECO:0000256" key="3">
    <source>
        <dbReference type="ARBA" id="ARBA00022777"/>
    </source>
</evidence>
<dbReference type="InterPro" id="IPR023660">
    <property type="entry name" value="Arg_Kinase"/>
</dbReference>
<dbReference type="PANTHER" id="PTHR11547">
    <property type="entry name" value="ARGININE OR CREATINE KINASE"/>
    <property type="match status" value="1"/>
</dbReference>
<proteinExistence type="inferred from homology"/>
<gene>
    <name evidence="8" type="ORF">AXK11_04800</name>
</gene>
<dbReference type="EMBL" id="LSZQ01000040">
    <property type="protein sequence ID" value="KXU36006.1"/>
    <property type="molecule type" value="Genomic_DNA"/>
</dbReference>
<keyword evidence="1 5" id="KW-0808">Transferase</keyword>
<dbReference type="CDD" id="cd07930">
    <property type="entry name" value="bacterial_phosphagen_kinase"/>
    <property type="match status" value="1"/>
</dbReference>